<evidence type="ECO:0000313" key="2">
    <source>
        <dbReference type="EMBL" id="KAL3791527.1"/>
    </source>
</evidence>
<reference evidence="2 3" key="1">
    <citation type="submission" date="2024-10" db="EMBL/GenBank/DDBJ databases">
        <title>Updated reference genomes for cyclostephanoid diatoms.</title>
        <authorList>
            <person name="Roberts W.R."/>
            <person name="Alverson A.J."/>
        </authorList>
    </citation>
    <scope>NUCLEOTIDE SEQUENCE [LARGE SCALE GENOMIC DNA]</scope>
    <source>
        <strain evidence="2 3">AJA010-31</strain>
    </source>
</reference>
<feature type="region of interest" description="Disordered" evidence="1">
    <location>
        <begin position="1"/>
        <end position="35"/>
    </location>
</feature>
<accession>A0ABD3PUW4</accession>
<dbReference type="AlphaFoldDB" id="A0ABD3PUW4"/>
<proteinExistence type="predicted"/>
<evidence type="ECO:0000313" key="3">
    <source>
        <dbReference type="Proteomes" id="UP001530400"/>
    </source>
</evidence>
<evidence type="ECO:0000256" key="1">
    <source>
        <dbReference type="SAM" id="MobiDB-lite"/>
    </source>
</evidence>
<organism evidence="2 3">
    <name type="scientific">Cyclotella atomus</name>
    <dbReference type="NCBI Taxonomy" id="382360"/>
    <lineage>
        <taxon>Eukaryota</taxon>
        <taxon>Sar</taxon>
        <taxon>Stramenopiles</taxon>
        <taxon>Ochrophyta</taxon>
        <taxon>Bacillariophyta</taxon>
        <taxon>Coscinodiscophyceae</taxon>
        <taxon>Thalassiosirophycidae</taxon>
        <taxon>Stephanodiscales</taxon>
        <taxon>Stephanodiscaceae</taxon>
        <taxon>Cyclotella</taxon>
    </lineage>
</organism>
<comment type="caution">
    <text evidence="2">The sequence shown here is derived from an EMBL/GenBank/DDBJ whole genome shotgun (WGS) entry which is preliminary data.</text>
</comment>
<name>A0ABD3PUW4_9STRA</name>
<keyword evidence="3" id="KW-1185">Reference proteome</keyword>
<gene>
    <name evidence="2" type="ORF">ACHAWO_009734</name>
</gene>
<protein>
    <recommendedName>
        <fullName evidence="4">CS domain-containing protein</fullName>
    </recommendedName>
</protein>
<sequence length="330" mass="36844">MVDYSKWDRMEFSDSEDDVEPNHQAPRVTSLDTPGRVTIGTDGCLEIGESSLPPNRSCHAAAAVNAQPDQSSVKELARKKQKLQQWREELTHNGGTHHVSIPAKDEGHVELPIYWAQDRYAITLRLGFPDRLFSPKSICVKVTGALNYKDRFSAVGSGAMSGYKEMNEDGSAAFGEIKITSAAADKHETVLLCDKLPRPVFLNQDEDDVGFDIEDILTEQTAAPGDQLCTKFVTITLSKAVPMEGMTIWWEHALLSLPKIDTTQIRERTNPVDRVMTVEEYNESMDRNQSTASAGDASKKEAFAKAWNEAHQMFREKVKAKEKQEINVDD</sequence>
<feature type="compositionally biased region" description="Basic and acidic residues" evidence="1">
    <location>
        <begin position="1"/>
        <end position="12"/>
    </location>
</feature>
<evidence type="ECO:0008006" key="4">
    <source>
        <dbReference type="Google" id="ProtNLM"/>
    </source>
</evidence>
<dbReference type="Gene3D" id="2.60.40.790">
    <property type="match status" value="1"/>
</dbReference>
<dbReference type="InterPro" id="IPR008978">
    <property type="entry name" value="HSP20-like_chaperone"/>
</dbReference>
<dbReference type="EMBL" id="JALLPJ020000461">
    <property type="protein sequence ID" value="KAL3791527.1"/>
    <property type="molecule type" value="Genomic_DNA"/>
</dbReference>
<dbReference type="Proteomes" id="UP001530400">
    <property type="component" value="Unassembled WGS sequence"/>
</dbReference>